<dbReference type="InterPro" id="IPR010935">
    <property type="entry name" value="SMC_hinge"/>
</dbReference>
<comment type="caution">
    <text evidence="5">The sequence shown here is derived from an EMBL/GenBank/DDBJ whole genome shotgun (WGS) entry which is preliminary data.</text>
</comment>
<feature type="compositionally biased region" description="Acidic residues" evidence="3">
    <location>
        <begin position="654"/>
        <end position="668"/>
    </location>
</feature>
<dbReference type="SUPFAM" id="SSF75553">
    <property type="entry name" value="Smc hinge domain"/>
    <property type="match status" value="1"/>
</dbReference>
<feature type="coiled-coil region" evidence="2">
    <location>
        <begin position="425"/>
        <end position="563"/>
    </location>
</feature>
<dbReference type="FunFam" id="3.40.50.300:FF:000370">
    <property type="entry name" value="Structural maintenance of chromosomes 3"/>
    <property type="match status" value="1"/>
</dbReference>
<protein>
    <recommendedName>
        <fullName evidence="4">SMC hinge domain-containing protein</fullName>
    </recommendedName>
</protein>
<dbReference type="InterPro" id="IPR036277">
    <property type="entry name" value="SMC_hinge_sf"/>
</dbReference>
<dbReference type="AlphaFoldDB" id="A0A388LSB5"/>
<dbReference type="SUPFAM" id="SSF52540">
    <property type="entry name" value="P-loop containing nucleoside triphosphate hydrolases"/>
    <property type="match status" value="1"/>
</dbReference>
<dbReference type="GO" id="GO:0051276">
    <property type="term" value="P:chromosome organization"/>
    <property type="evidence" value="ECO:0007669"/>
    <property type="project" value="InterPro"/>
</dbReference>
<feature type="domain" description="SMC hinge" evidence="4">
    <location>
        <begin position="153"/>
        <end position="265"/>
    </location>
</feature>
<dbReference type="OMA" id="DIIDIWR"/>
<dbReference type="Gene3D" id="1.20.1060.20">
    <property type="match status" value="1"/>
</dbReference>
<evidence type="ECO:0000313" key="6">
    <source>
        <dbReference type="Proteomes" id="UP000265515"/>
    </source>
</evidence>
<evidence type="ECO:0000256" key="1">
    <source>
        <dbReference type="ARBA" id="ARBA00023054"/>
    </source>
</evidence>
<dbReference type="OrthoDB" id="431497at2759"/>
<dbReference type="Pfam" id="PF06470">
    <property type="entry name" value="SMC_hinge"/>
    <property type="match status" value="1"/>
</dbReference>
<gene>
    <name evidence="5" type="ORF">CBR_g39806</name>
</gene>
<dbReference type="Gene3D" id="3.30.70.1620">
    <property type="match status" value="1"/>
</dbReference>
<dbReference type="GO" id="GO:0005694">
    <property type="term" value="C:chromosome"/>
    <property type="evidence" value="ECO:0007669"/>
    <property type="project" value="InterPro"/>
</dbReference>
<evidence type="ECO:0000256" key="3">
    <source>
        <dbReference type="SAM" id="MobiDB-lite"/>
    </source>
</evidence>
<dbReference type="Pfam" id="PF02463">
    <property type="entry name" value="SMC_N"/>
    <property type="match status" value="1"/>
</dbReference>
<dbReference type="InterPro" id="IPR027417">
    <property type="entry name" value="P-loop_NTPase"/>
</dbReference>
<evidence type="ECO:0000313" key="5">
    <source>
        <dbReference type="EMBL" id="GBG85240.1"/>
    </source>
</evidence>
<proteinExistence type="predicted"/>
<dbReference type="EMBL" id="BFEA01000510">
    <property type="protein sequence ID" value="GBG85240.1"/>
    <property type="molecule type" value="Genomic_DNA"/>
</dbReference>
<dbReference type="SMART" id="SM00968">
    <property type="entry name" value="SMC_hinge"/>
    <property type="match status" value="1"/>
</dbReference>
<dbReference type="Proteomes" id="UP000265515">
    <property type="component" value="Unassembled WGS sequence"/>
</dbReference>
<dbReference type="Gene3D" id="3.40.50.300">
    <property type="entry name" value="P-loop containing nucleotide triphosphate hydrolases"/>
    <property type="match status" value="1"/>
</dbReference>
<feature type="coiled-coil region" evidence="2">
    <location>
        <begin position="44"/>
        <end position="102"/>
    </location>
</feature>
<reference evidence="5 6" key="1">
    <citation type="journal article" date="2018" name="Cell">
        <title>The Chara Genome: Secondary Complexity and Implications for Plant Terrestrialization.</title>
        <authorList>
            <person name="Nishiyama T."/>
            <person name="Sakayama H."/>
            <person name="Vries J.D."/>
            <person name="Buschmann H."/>
            <person name="Saint-Marcoux D."/>
            <person name="Ullrich K.K."/>
            <person name="Haas F.B."/>
            <person name="Vanderstraeten L."/>
            <person name="Becker D."/>
            <person name="Lang D."/>
            <person name="Vosolsobe S."/>
            <person name="Rombauts S."/>
            <person name="Wilhelmsson P.K.I."/>
            <person name="Janitza P."/>
            <person name="Kern R."/>
            <person name="Heyl A."/>
            <person name="Rumpler F."/>
            <person name="Villalobos L.I.A.C."/>
            <person name="Clay J.M."/>
            <person name="Skokan R."/>
            <person name="Toyoda A."/>
            <person name="Suzuki Y."/>
            <person name="Kagoshima H."/>
            <person name="Schijlen E."/>
            <person name="Tajeshwar N."/>
            <person name="Catarino B."/>
            <person name="Hetherington A.J."/>
            <person name="Saltykova A."/>
            <person name="Bonnot C."/>
            <person name="Breuninger H."/>
            <person name="Symeonidi A."/>
            <person name="Radhakrishnan G.V."/>
            <person name="Van Nieuwerburgh F."/>
            <person name="Deforce D."/>
            <person name="Chang C."/>
            <person name="Karol K.G."/>
            <person name="Hedrich R."/>
            <person name="Ulvskov P."/>
            <person name="Glockner G."/>
            <person name="Delwiche C.F."/>
            <person name="Petrasek J."/>
            <person name="Van de Peer Y."/>
            <person name="Friml J."/>
            <person name="Beilby M."/>
            <person name="Dolan L."/>
            <person name="Kohara Y."/>
            <person name="Sugano S."/>
            <person name="Fujiyama A."/>
            <person name="Delaux P.-M."/>
            <person name="Quint M."/>
            <person name="TheiBen G."/>
            <person name="Hagemann M."/>
            <person name="Harholt J."/>
            <person name="Dunand C."/>
            <person name="Zachgo S."/>
            <person name="Langdale J."/>
            <person name="Maumus F."/>
            <person name="Straeten D.V.D."/>
            <person name="Gould S.B."/>
            <person name="Rensing S.A."/>
        </authorList>
    </citation>
    <scope>NUCLEOTIDE SEQUENCE [LARGE SCALE GENOMIC DNA]</scope>
    <source>
        <strain evidence="5 6">S276</strain>
    </source>
</reference>
<feature type="region of interest" description="Disordered" evidence="3">
    <location>
        <begin position="650"/>
        <end position="670"/>
    </location>
</feature>
<dbReference type="Gramene" id="GBG85240">
    <property type="protein sequence ID" value="GBG85240"/>
    <property type="gene ID" value="CBR_g39806"/>
</dbReference>
<dbReference type="GO" id="GO:0005524">
    <property type="term" value="F:ATP binding"/>
    <property type="evidence" value="ECO:0007669"/>
    <property type="project" value="InterPro"/>
</dbReference>
<accession>A0A388LSB5</accession>
<dbReference type="InterPro" id="IPR003395">
    <property type="entry name" value="RecF/RecN/SMC_N"/>
</dbReference>
<evidence type="ECO:0000256" key="2">
    <source>
        <dbReference type="SAM" id="Coils"/>
    </source>
</evidence>
<dbReference type="STRING" id="69332.A0A388LSB5"/>
<evidence type="ECO:0000259" key="4">
    <source>
        <dbReference type="SMART" id="SM00968"/>
    </source>
</evidence>
<keyword evidence="6" id="KW-1185">Reference proteome</keyword>
<feature type="coiled-coil region" evidence="2">
    <location>
        <begin position="311"/>
        <end position="401"/>
    </location>
</feature>
<dbReference type="GO" id="GO:0051321">
    <property type="term" value="P:meiotic cell cycle"/>
    <property type="evidence" value="ECO:0007669"/>
    <property type="project" value="UniProtKB-KW"/>
</dbReference>
<keyword evidence="1 2" id="KW-0175">Coiled coil</keyword>
<name>A0A388LSB5_CHABU</name>
<organism evidence="5 6">
    <name type="scientific">Chara braunii</name>
    <name type="common">Braun's stonewort</name>
    <dbReference type="NCBI Taxonomy" id="69332"/>
    <lineage>
        <taxon>Eukaryota</taxon>
        <taxon>Viridiplantae</taxon>
        <taxon>Streptophyta</taxon>
        <taxon>Charophyceae</taxon>
        <taxon>Charales</taxon>
        <taxon>Characeae</taxon>
        <taxon>Chara</taxon>
    </lineage>
</organism>
<sequence>MWASVLYYLFEEQWIGPKSGSLEETRISPSVLGLLCGFWSEAKIAAMEEEMRQLNESCMDQSVEIDEKKNALEELEQKLEECKAAHTQLKQQRDEMTNKRKELWRSDSGMDATVEKLKEEIKKFERHLEYAIPRDINRGITSVKRICRDHNIPGVAGALIELLDCDDKFNTAVEVTAGNSLFHVVVESDDISTRIIRYLNAEKGGRVTFMPLNQLRPHRVQYPASPDVVPILHKLKFNRVYANAFAQVFSKTLICRDLEVATNMARQSEMDCVTLEGDQVNRRGALTGGYHDSRRSRLSAMKGIKANAAKIEQLNQEGIAMKAEIEKLDQSISQVLAELQKQEARMTHMCSQREQLKQELKAAKDKDATNKKALAQKEKMISATAKGLQDLQERVASLQAELGTDLSSDLSPAEQKLLSQLNPEIRQLKQELINCKTKRMEVETRKSELEELLSANLLKRQSELEQQLASMDTETRTLESEAKQKALDEARAHVEEIGRKQKEISDQLAQLVGKMRELKAKKDELKALEDKYERTLQDEAKDMEQLLNKRNVLFLKKEELMKKIRELGSLPSDAFENRLLTDRSYWSAAIRSAVGVGGRQKIRELIAVLDQRKDESIERTFKGVAKNFREAFAELVQGGHGQLVMIKKRKAEEAPDDDDDDDEPTEGEEAARVEKYVGVKVKVSFTGRGETQSMKQLSGGQKTVVALALIFAIQRCDPAPFYLFDEIDAALDPQYRTAVGNMIKRQTETTQTQFITTTFRPELVKVADRIYGVSHKNRVSRVDVIPQEEALRFIEADHSQNRP</sequence>
<dbReference type="PANTHER" id="PTHR43977">
    <property type="entry name" value="STRUCTURAL MAINTENANCE OF CHROMOSOMES PROTEIN 3"/>
    <property type="match status" value="1"/>
</dbReference>